<organism evidence="1 2">
    <name type="scientific">Enterococcus faecium</name>
    <name type="common">Streptococcus faecium</name>
    <dbReference type="NCBI Taxonomy" id="1352"/>
    <lineage>
        <taxon>Bacteria</taxon>
        <taxon>Bacillati</taxon>
        <taxon>Bacillota</taxon>
        <taxon>Bacilli</taxon>
        <taxon>Lactobacillales</taxon>
        <taxon>Enterococcaceae</taxon>
        <taxon>Enterococcus</taxon>
    </lineage>
</organism>
<gene>
    <name evidence="1" type="ORF">A5804_002857</name>
</gene>
<accession>A0AB73N3Z0</accession>
<dbReference type="Proteomes" id="UP000194737">
    <property type="component" value="Unassembled WGS sequence"/>
</dbReference>
<dbReference type="AlphaFoldDB" id="A0AB73N3Z0"/>
<protein>
    <submittedName>
        <fullName evidence="1">Uncharacterized protein</fullName>
    </submittedName>
</protein>
<evidence type="ECO:0000313" key="2">
    <source>
        <dbReference type="Proteomes" id="UP000194737"/>
    </source>
</evidence>
<dbReference type="RefSeq" id="WP_086325260.1">
    <property type="nucleotide sequence ID" value="NZ_NGLB01000004.1"/>
</dbReference>
<sequence>MKNYKKISLIFVLYLAVFFSAIRMDDYLFDGNLNQELSTLKRQHKIDDFEIEKSTQSFVKKKYSMQLSYSSEDTHAYPRTIELIRSPFSSRKVSIEFEK</sequence>
<evidence type="ECO:0000313" key="1">
    <source>
        <dbReference type="EMBL" id="OTN94183.1"/>
    </source>
</evidence>
<proteinExistence type="predicted"/>
<reference evidence="1 2" key="1">
    <citation type="submission" date="2017-05" db="EMBL/GenBank/DDBJ databases">
        <title>The Genome Sequence of Enterococcus faecium 6F2_DIV0138.</title>
        <authorList>
            <consortium name="The Broad Institute Genomics Platform"/>
            <consortium name="The Broad Institute Genomic Center for Infectious Diseases"/>
            <person name="Earl A."/>
            <person name="Manson A."/>
            <person name="Schwartman J."/>
            <person name="Gilmore M."/>
            <person name="Abouelleil A."/>
            <person name="Cao P."/>
            <person name="Chapman S."/>
            <person name="Cusick C."/>
            <person name="Shea T."/>
            <person name="Young S."/>
            <person name="Neafsey D."/>
            <person name="Nusbaum C."/>
            <person name="Birren B."/>
        </authorList>
    </citation>
    <scope>NUCLEOTIDE SEQUENCE [LARGE SCALE GENOMIC DNA]</scope>
    <source>
        <strain evidence="1 2">6F2_DIV0138</strain>
    </source>
</reference>
<name>A0AB73N3Z0_ENTFC</name>
<comment type="caution">
    <text evidence="1">The sequence shown here is derived from an EMBL/GenBank/DDBJ whole genome shotgun (WGS) entry which is preliminary data.</text>
</comment>
<dbReference type="EMBL" id="NGLB01000004">
    <property type="protein sequence ID" value="OTN94183.1"/>
    <property type="molecule type" value="Genomic_DNA"/>
</dbReference>